<evidence type="ECO:0000313" key="13">
    <source>
        <dbReference type="Proteomes" id="UP000026249"/>
    </source>
</evidence>
<dbReference type="InterPro" id="IPR005467">
    <property type="entry name" value="His_kinase_dom"/>
</dbReference>
<comment type="catalytic activity">
    <reaction evidence="1">
        <text>ATP + protein L-histidine = ADP + protein N-phospho-L-histidine.</text>
        <dbReference type="EC" id="2.7.13.3"/>
    </reaction>
</comment>
<dbReference type="Gene3D" id="3.30.565.10">
    <property type="entry name" value="Histidine kinase-like ATPase, C-terminal domain"/>
    <property type="match status" value="1"/>
</dbReference>
<feature type="transmembrane region" description="Helical" evidence="10">
    <location>
        <begin position="26"/>
        <end position="45"/>
    </location>
</feature>
<evidence type="ECO:0000256" key="6">
    <source>
        <dbReference type="ARBA" id="ARBA00022679"/>
    </source>
</evidence>
<dbReference type="InterPro" id="IPR047770">
    <property type="entry name" value="RegB"/>
</dbReference>
<dbReference type="Proteomes" id="UP000026249">
    <property type="component" value="Unassembled WGS sequence"/>
</dbReference>
<dbReference type="STRING" id="1454373.ACMU_01635"/>
<dbReference type="InterPro" id="IPR036097">
    <property type="entry name" value="HisK_dim/P_sf"/>
</dbReference>
<dbReference type="GO" id="GO:0000155">
    <property type="term" value="F:phosphorelay sensor kinase activity"/>
    <property type="evidence" value="ECO:0007669"/>
    <property type="project" value="InterPro"/>
</dbReference>
<feature type="transmembrane region" description="Helical" evidence="10">
    <location>
        <begin position="126"/>
        <end position="147"/>
    </location>
</feature>
<evidence type="ECO:0000256" key="8">
    <source>
        <dbReference type="ARBA" id="ARBA00022777"/>
    </source>
</evidence>
<organism evidence="12 13">
    <name type="scientific">Actibacterium mucosum KCTC 23349</name>
    <dbReference type="NCBI Taxonomy" id="1454373"/>
    <lineage>
        <taxon>Bacteria</taxon>
        <taxon>Pseudomonadati</taxon>
        <taxon>Pseudomonadota</taxon>
        <taxon>Alphaproteobacteria</taxon>
        <taxon>Rhodobacterales</taxon>
        <taxon>Roseobacteraceae</taxon>
        <taxon>Actibacterium</taxon>
    </lineage>
</organism>
<keyword evidence="5" id="KW-0597">Phosphoprotein</keyword>
<dbReference type="SMART" id="SM00387">
    <property type="entry name" value="HATPase_c"/>
    <property type="match status" value="1"/>
</dbReference>
<protein>
    <recommendedName>
        <fullName evidence="3">histidine kinase</fullName>
        <ecNumber evidence="3">2.7.13.3</ecNumber>
    </recommendedName>
</protein>
<keyword evidence="8 12" id="KW-0418">Kinase</keyword>
<dbReference type="NCBIfam" id="NF033792">
    <property type="entry name" value="ActS_PrrB_HisK"/>
    <property type="match status" value="1"/>
</dbReference>
<accession>A0A037ZL93</accession>
<reference evidence="12 13" key="1">
    <citation type="submission" date="2014-03" db="EMBL/GenBank/DDBJ databases">
        <title>Draft Genome Sequence of Actibacterium mucosum KCTC 23349, a Marine Alphaproteobacterium with Complex Ionic Requirements Isolated from Mediterranean Seawater at Malvarrosa Beach, Valencia, Spain.</title>
        <authorList>
            <person name="Arahal D.R."/>
            <person name="Shao Z."/>
            <person name="Lai Q."/>
            <person name="Pujalte M.J."/>
        </authorList>
    </citation>
    <scope>NUCLEOTIDE SEQUENCE [LARGE SCALE GENOMIC DNA]</scope>
    <source>
        <strain evidence="12 13">KCTC 23349</strain>
    </source>
</reference>
<evidence type="ECO:0000256" key="10">
    <source>
        <dbReference type="SAM" id="Phobius"/>
    </source>
</evidence>
<dbReference type="Pfam" id="PF02518">
    <property type="entry name" value="HATPase_c"/>
    <property type="match status" value="1"/>
</dbReference>
<evidence type="ECO:0000256" key="3">
    <source>
        <dbReference type="ARBA" id="ARBA00012438"/>
    </source>
</evidence>
<proteinExistence type="predicted"/>
<feature type="transmembrane region" description="Helical" evidence="10">
    <location>
        <begin position="159"/>
        <end position="183"/>
    </location>
</feature>
<dbReference type="InterPro" id="IPR004358">
    <property type="entry name" value="Sig_transdc_His_kin-like_C"/>
</dbReference>
<keyword evidence="9" id="KW-0067">ATP-binding</keyword>
<feature type="domain" description="Histidine kinase" evidence="11">
    <location>
        <begin position="219"/>
        <end position="438"/>
    </location>
</feature>
<feature type="transmembrane region" description="Helical" evidence="10">
    <location>
        <begin position="85"/>
        <end position="106"/>
    </location>
</feature>
<dbReference type="SMART" id="SM00388">
    <property type="entry name" value="HisKA"/>
    <property type="match status" value="1"/>
</dbReference>
<keyword evidence="10" id="KW-0472">Membrane</keyword>
<dbReference type="OrthoDB" id="9785252at2"/>
<keyword evidence="6" id="KW-0808">Transferase</keyword>
<sequence>MSEYIDLDGLSTEGRNQWIRLRTLTALRWVAIIGQTTAVAAGTLWLEYQIPLGWCSLVIGAAIIANLLSVAVYPENRRLSEGEATVFLLFDAAQLATLLALTGGLSNPFSLLVLTPVTISAAALRLLPTVFLGTATLAMVSAIAFWFVPLRDAAGVEQILPNVFTFGFWMAIVIGVVFLSIYASRITSELNSMTDALLATQMALGREQKLTDIGGVVAAAAHELGTPLATIKLVSNELAEELEDQPVLRDDAILIREQADRCRDILRGMGRAGKDEQNLHASPLSDIITFAAEPHGERGKELHFNLRPSDPGRADEPLIHRHPEVIHGLRNLVQNAVDFAQRNVWIEAHWSDDEIGMRISDDGPGYPPQELGRIGDPFLGRRRGESGRRPGYEGMGLGLFIAKTLLERTGAALDFANGSDLVDGRKGAIVSVTWPRHAIAVQDEDTETSVKKKFRI</sequence>
<keyword evidence="10" id="KW-1133">Transmembrane helix</keyword>
<dbReference type="AlphaFoldDB" id="A0A037ZL93"/>
<evidence type="ECO:0000256" key="2">
    <source>
        <dbReference type="ARBA" id="ARBA00004651"/>
    </source>
</evidence>
<dbReference type="EC" id="2.7.13.3" evidence="3"/>
<dbReference type="CDD" id="cd00082">
    <property type="entry name" value="HisKA"/>
    <property type="match status" value="1"/>
</dbReference>
<dbReference type="PRINTS" id="PR00344">
    <property type="entry name" value="BCTRLSENSOR"/>
</dbReference>
<dbReference type="SUPFAM" id="SSF47384">
    <property type="entry name" value="Homodimeric domain of signal transducing histidine kinase"/>
    <property type="match status" value="1"/>
</dbReference>
<dbReference type="PANTHER" id="PTHR44936">
    <property type="entry name" value="SENSOR PROTEIN CREC"/>
    <property type="match status" value="1"/>
</dbReference>
<keyword evidence="7" id="KW-0547">Nucleotide-binding</keyword>
<dbReference type="PANTHER" id="PTHR44936:SF10">
    <property type="entry name" value="SENSOR PROTEIN RSTB"/>
    <property type="match status" value="1"/>
</dbReference>
<evidence type="ECO:0000256" key="7">
    <source>
        <dbReference type="ARBA" id="ARBA00022741"/>
    </source>
</evidence>
<dbReference type="GO" id="GO:0005524">
    <property type="term" value="F:ATP binding"/>
    <property type="evidence" value="ECO:0007669"/>
    <property type="project" value="UniProtKB-KW"/>
</dbReference>
<feature type="transmembrane region" description="Helical" evidence="10">
    <location>
        <begin position="51"/>
        <end position="73"/>
    </location>
</feature>
<evidence type="ECO:0000256" key="9">
    <source>
        <dbReference type="ARBA" id="ARBA00022840"/>
    </source>
</evidence>
<dbReference type="GO" id="GO:0005886">
    <property type="term" value="C:plasma membrane"/>
    <property type="evidence" value="ECO:0007669"/>
    <property type="project" value="UniProtKB-SubCell"/>
</dbReference>
<dbReference type="SUPFAM" id="SSF55874">
    <property type="entry name" value="ATPase domain of HSP90 chaperone/DNA topoisomerase II/histidine kinase"/>
    <property type="match status" value="1"/>
</dbReference>
<keyword evidence="13" id="KW-1185">Reference proteome</keyword>
<evidence type="ECO:0000256" key="1">
    <source>
        <dbReference type="ARBA" id="ARBA00000085"/>
    </source>
</evidence>
<dbReference type="PROSITE" id="PS50109">
    <property type="entry name" value="HIS_KIN"/>
    <property type="match status" value="1"/>
</dbReference>
<evidence type="ECO:0000256" key="5">
    <source>
        <dbReference type="ARBA" id="ARBA00022553"/>
    </source>
</evidence>
<dbReference type="InterPro" id="IPR050980">
    <property type="entry name" value="2C_sensor_his_kinase"/>
</dbReference>
<dbReference type="InterPro" id="IPR003661">
    <property type="entry name" value="HisK_dim/P_dom"/>
</dbReference>
<comment type="subcellular location">
    <subcellularLocation>
        <location evidence="2">Cell membrane</location>
        <topology evidence="2">Multi-pass membrane protein</topology>
    </subcellularLocation>
</comment>
<comment type="caution">
    <text evidence="12">The sequence shown here is derived from an EMBL/GenBank/DDBJ whole genome shotgun (WGS) entry which is preliminary data.</text>
</comment>
<dbReference type="EMBL" id="JFKE01000001">
    <property type="protein sequence ID" value="KAJ57221.1"/>
    <property type="molecule type" value="Genomic_DNA"/>
</dbReference>
<dbReference type="NCBIfam" id="NF045988">
    <property type="entry name" value="HisKinRegBRhodob"/>
    <property type="match status" value="1"/>
</dbReference>
<dbReference type="RefSeq" id="WP_035255488.1">
    <property type="nucleotide sequence ID" value="NZ_JFKE01000001.1"/>
</dbReference>
<dbReference type="InterPro" id="IPR003594">
    <property type="entry name" value="HATPase_dom"/>
</dbReference>
<keyword evidence="4" id="KW-1003">Cell membrane</keyword>
<dbReference type="Gene3D" id="1.10.287.130">
    <property type="match status" value="1"/>
</dbReference>
<name>A0A037ZL93_9RHOB</name>
<gene>
    <name evidence="12" type="ORF">ACMU_01635</name>
</gene>
<evidence type="ECO:0000259" key="11">
    <source>
        <dbReference type="PROSITE" id="PS50109"/>
    </source>
</evidence>
<evidence type="ECO:0000256" key="4">
    <source>
        <dbReference type="ARBA" id="ARBA00022475"/>
    </source>
</evidence>
<dbReference type="Pfam" id="PF00512">
    <property type="entry name" value="HisKA"/>
    <property type="match status" value="1"/>
</dbReference>
<evidence type="ECO:0000313" key="12">
    <source>
        <dbReference type="EMBL" id="KAJ57221.1"/>
    </source>
</evidence>
<keyword evidence="10" id="KW-0812">Transmembrane</keyword>
<dbReference type="InterPro" id="IPR036890">
    <property type="entry name" value="HATPase_C_sf"/>
</dbReference>